<accession>A0AAW3I909</accession>
<name>A0AAW3I909_9BURK</name>
<dbReference type="EMBL" id="LGVG01000003">
    <property type="protein sequence ID" value="KNE29071.1"/>
    <property type="molecule type" value="Genomic_DNA"/>
</dbReference>
<evidence type="ECO:0000313" key="1">
    <source>
        <dbReference type="EMBL" id="KNE29071.1"/>
    </source>
</evidence>
<dbReference type="Proteomes" id="UP000037511">
    <property type="component" value="Unassembled WGS sequence"/>
</dbReference>
<protein>
    <submittedName>
        <fullName evidence="1">Uncharacterized protein</fullName>
    </submittedName>
</protein>
<organism evidence="1 2">
    <name type="scientific">Achromobacter spanius</name>
    <dbReference type="NCBI Taxonomy" id="217203"/>
    <lineage>
        <taxon>Bacteria</taxon>
        <taxon>Pseudomonadati</taxon>
        <taxon>Pseudomonadota</taxon>
        <taxon>Betaproteobacteria</taxon>
        <taxon>Burkholderiales</taxon>
        <taxon>Alcaligenaceae</taxon>
        <taxon>Achromobacter</taxon>
    </lineage>
</organism>
<dbReference type="AlphaFoldDB" id="A0AAW3I909"/>
<sequence length="76" mass="8736">MIGQLFCQFFTDTRHRGIVGNARARVVPAALHFRTKPAVITDRLLFGFEFRNDRGEGWAHGKKLLDDRLLLGTWSH</sequence>
<reference evidence="1 2" key="1">
    <citation type="submission" date="2015-07" db="EMBL/GenBank/DDBJ databases">
        <title>Draft genome of Achromobacter spanius.</title>
        <authorList>
            <person name="Wang X."/>
        </authorList>
    </citation>
    <scope>NUCLEOTIDE SEQUENCE [LARGE SCALE GENOMIC DNA]</scope>
    <source>
        <strain evidence="1 2">CGMCC9173</strain>
    </source>
</reference>
<evidence type="ECO:0000313" key="2">
    <source>
        <dbReference type="Proteomes" id="UP000037511"/>
    </source>
</evidence>
<gene>
    <name evidence="1" type="ORF">AFM18_04345</name>
</gene>
<comment type="caution">
    <text evidence="1">The sequence shown here is derived from an EMBL/GenBank/DDBJ whole genome shotgun (WGS) entry which is preliminary data.</text>
</comment>
<proteinExistence type="predicted"/>